<feature type="region of interest" description="Disordered" evidence="4">
    <location>
        <begin position="430"/>
        <end position="457"/>
    </location>
</feature>
<evidence type="ECO:0000259" key="5">
    <source>
        <dbReference type="PROSITE" id="PS50217"/>
    </source>
</evidence>
<dbReference type="SMART" id="SM00338">
    <property type="entry name" value="BRLZ"/>
    <property type="match status" value="1"/>
</dbReference>
<dbReference type="Pfam" id="PF00170">
    <property type="entry name" value="bZIP_1"/>
    <property type="match status" value="1"/>
</dbReference>
<feature type="compositionally biased region" description="Basic and acidic residues" evidence="4">
    <location>
        <begin position="134"/>
        <end position="144"/>
    </location>
</feature>
<dbReference type="SUPFAM" id="SSF57959">
    <property type="entry name" value="Leucine zipper domain"/>
    <property type="match status" value="1"/>
</dbReference>
<dbReference type="PANTHER" id="PTHR40621">
    <property type="entry name" value="TRANSCRIPTION FACTOR KAPC-RELATED"/>
    <property type="match status" value="1"/>
</dbReference>
<dbReference type="PANTHER" id="PTHR40621:SF10">
    <property type="entry name" value="BZIP DOMAIN-CONTAINING PROTEIN"/>
    <property type="match status" value="1"/>
</dbReference>
<name>A0A165MGW0_EXIGL</name>
<dbReference type="AlphaFoldDB" id="A0A165MGW0"/>
<dbReference type="STRING" id="1314781.A0A165MGW0"/>
<evidence type="ECO:0000256" key="1">
    <source>
        <dbReference type="ARBA" id="ARBA00004123"/>
    </source>
</evidence>
<comment type="subcellular location">
    <subcellularLocation>
        <location evidence="1">Nucleus</location>
    </subcellularLocation>
</comment>
<dbReference type="Gene3D" id="1.20.5.170">
    <property type="match status" value="1"/>
</dbReference>
<evidence type="ECO:0000313" key="6">
    <source>
        <dbReference type="EMBL" id="KZV99247.1"/>
    </source>
</evidence>
<dbReference type="PROSITE" id="PS00036">
    <property type="entry name" value="BZIP_BASIC"/>
    <property type="match status" value="1"/>
</dbReference>
<reference evidence="6 7" key="1">
    <citation type="journal article" date="2016" name="Mol. Biol. Evol.">
        <title>Comparative Genomics of Early-Diverging Mushroom-Forming Fungi Provides Insights into the Origins of Lignocellulose Decay Capabilities.</title>
        <authorList>
            <person name="Nagy L.G."/>
            <person name="Riley R."/>
            <person name="Tritt A."/>
            <person name="Adam C."/>
            <person name="Daum C."/>
            <person name="Floudas D."/>
            <person name="Sun H."/>
            <person name="Yadav J.S."/>
            <person name="Pangilinan J."/>
            <person name="Larsson K.H."/>
            <person name="Matsuura K."/>
            <person name="Barry K."/>
            <person name="Labutti K."/>
            <person name="Kuo R."/>
            <person name="Ohm R.A."/>
            <person name="Bhattacharya S.S."/>
            <person name="Shirouzu T."/>
            <person name="Yoshinaga Y."/>
            <person name="Martin F.M."/>
            <person name="Grigoriev I.V."/>
            <person name="Hibbett D.S."/>
        </authorList>
    </citation>
    <scope>NUCLEOTIDE SEQUENCE [LARGE SCALE GENOMIC DNA]</scope>
    <source>
        <strain evidence="6 7">HHB12029</strain>
    </source>
</reference>
<keyword evidence="2" id="KW-0539">Nucleus</keyword>
<dbReference type="OrthoDB" id="5571888at2759"/>
<dbReference type="GO" id="GO:0000976">
    <property type="term" value="F:transcription cis-regulatory region binding"/>
    <property type="evidence" value="ECO:0007669"/>
    <property type="project" value="InterPro"/>
</dbReference>
<feature type="compositionally biased region" description="Low complexity" evidence="4">
    <location>
        <begin position="234"/>
        <end position="250"/>
    </location>
</feature>
<keyword evidence="7" id="KW-1185">Reference proteome</keyword>
<feature type="compositionally biased region" description="Acidic residues" evidence="4">
    <location>
        <begin position="83"/>
        <end position="101"/>
    </location>
</feature>
<dbReference type="InterPro" id="IPR004827">
    <property type="entry name" value="bZIP"/>
</dbReference>
<dbReference type="Proteomes" id="UP000077266">
    <property type="component" value="Unassembled WGS sequence"/>
</dbReference>
<protein>
    <recommendedName>
        <fullName evidence="5">BZIP domain-containing protein</fullName>
    </recommendedName>
</protein>
<gene>
    <name evidence="6" type="ORF">EXIGLDRAFT_725875</name>
</gene>
<organism evidence="6 7">
    <name type="scientific">Exidia glandulosa HHB12029</name>
    <dbReference type="NCBI Taxonomy" id="1314781"/>
    <lineage>
        <taxon>Eukaryota</taxon>
        <taxon>Fungi</taxon>
        <taxon>Dikarya</taxon>
        <taxon>Basidiomycota</taxon>
        <taxon>Agaricomycotina</taxon>
        <taxon>Agaricomycetes</taxon>
        <taxon>Auriculariales</taxon>
        <taxon>Exidiaceae</taxon>
        <taxon>Exidia</taxon>
    </lineage>
</organism>
<evidence type="ECO:0000256" key="2">
    <source>
        <dbReference type="ARBA" id="ARBA00023242"/>
    </source>
</evidence>
<sequence>MAVAPVSSAEAGSFSFFSDSLSPPEPSSSSATSASPVLADDCNFFAIDPQLMAGPAQPKTRSSAPAAVPRNNKPRVSSAASIADDEDDEDEDDDDMDDMDDLIAPYKVGGRGKNARKGTVSGGIKKFGGQAVKDSNDPDDWRPTVDEYKKMTSKEKRQLRNKISARNFRVRRKEYITTLEGEVSDRDRMIDLIREELGATKLENESLRREVDALKKAMLEGRVAPNLPPPGPLDAVKAATDAATAAPAKRTSARNKSTPLARANTQKDLPSSSPRTASARAFWGGASGANAFTPVHTTLVPDFSSLIGAELAEKQAIVPMIDPSGLQENMNPALNTSFFTNRLVNSIAQPPQAAGGFDHFTDLNPFTLKNLESYRMQLWGKMAREMSTPSALNAANNFDNFGNNSLPQGLAANAKPLFLDAAHNRRFAASPPPSLAEILSGKSGNSSPKLLASKPASQPDPAMLAAVASETLLKRMTGAFWDAFSGPSPASSSKKADWDADKVRRVLEGKAVVRVVDVDDEKPALAASVKKEQSVVDPAAALEESMRALSLQRQQEPKKDASGDNDTALAGVFAGLRLGARRNTPPTRS</sequence>
<evidence type="ECO:0000256" key="4">
    <source>
        <dbReference type="SAM" id="MobiDB-lite"/>
    </source>
</evidence>
<dbReference type="InterPro" id="IPR050936">
    <property type="entry name" value="AP-1-like"/>
</dbReference>
<accession>A0A165MGW0</accession>
<keyword evidence="3" id="KW-0175">Coiled coil</keyword>
<dbReference type="GO" id="GO:0001228">
    <property type="term" value="F:DNA-binding transcription activator activity, RNA polymerase II-specific"/>
    <property type="evidence" value="ECO:0007669"/>
    <property type="project" value="TreeGrafter"/>
</dbReference>
<feature type="region of interest" description="Disordered" evidence="4">
    <location>
        <begin position="49"/>
        <end position="144"/>
    </location>
</feature>
<feature type="region of interest" description="Disordered" evidence="4">
    <location>
        <begin position="1"/>
        <end position="35"/>
    </location>
</feature>
<evidence type="ECO:0000256" key="3">
    <source>
        <dbReference type="SAM" id="Coils"/>
    </source>
</evidence>
<feature type="region of interest" description="Disordered" evidence="4">
    <location>
        <begin position="222"/>
        <end position="277"/>
    </location>
</feature>
<evidence type="ECO:0000313" key="7">
    <source>
        <dbReference type="Proteomes" id="UP000077266"/>
    </source>
</evidence>
<dbReference type="InterPro" id="IPR046347">
    <property type="entry name" value="bZIP_sf"/>
</dbReference>
<dbReference type="EMBL" id="KV425911">
    <property type="protein sequence ID" value="KZV99247.1"/>
    <property type="molecule type" value="Genomic_DNA"/>
</dbReference>
<feature type="domain" description="BZIP" evidence="5">
    <location>
        <begin position="151"/>
        <end position="214"/>
    </location>
</feature>
<feature type="compositionally biased region" description="Polar residues" evidence="4">
    <location>
        <begin position="255"/>
        <end position="269"/>
    </location>
</feature>
<feature type="compositionally biased region" description="Low complexity" evidence="4">
    <location>
        <begin position="7"/>
        <end position="35"/>
    </location>
</feature>
<feature type="region of interest" description="Disordered" evidence="4">
    <location>
        <begin position="546"/>
        <end position="566"/>
    </location>
</feature>
<dbReference type="InParanoid" id="A0A165MGW0"/>
<dbReference type="PROSITE" id="PS50217">
    <property type="entry name" value="BZIP"/>
    <property type="match status" value="1"/>
</dbReference>
<dbReference type="GO" id="GO:0090575">
    <property type="term" value="C:RNA polymerase II transcription regulator complex"/>
    <property type="evidence" value="ECO:0007669"/>
    <property type="project" value="TreeGrafter"/>
</dbReference>
<proteinExistence type="predicted"/>
<dbReference type="CDD" id="cd14810">
    <property type="entry name" value="bZIP_u1"/>
    <property type="match status" value="1"/>
</dbReference>
<feature type="coiled-coil region" evidence="3">
    <location>
        <begin position="190"/>
        <end position="217"/>
    </location>
</feature>